<evidence type="ECO:0000313" key="10">
    <source>
        <dbReference type="Ensembl" id="ENSECRP00000020368.1"/>
    </source>
</evidence>
<feature type="transmembrane region" description="Helical" evidence="8">
    <location>
        <begin position="114"/>
        <end position="135"/>
    </location>
</feature>
<dbReference type="PANTHER" id="PTHR23344:SF1">
    <property type="entry name" value="GLYCEROPHOSPHOINOSITOL INOSITOLPHOSPHODIESTERASE GDPD2"/>
    <property type="match status" value="1"/>
</dbReference>
<evidence type="ECO:0000256" key="3">
    <source>
        <dbReference type="ARBA" id="ARBA00022692"/>
    </source>
</evidence>
<evidence type="ECO:0000256" key="4">
    <source>
        <dbReference type="ARBA" id="ARBA00022801"/>
    </source>
</evidence>
<dbReference type="GO" id="GO:0005886">
    <property type="term" value="C:plasma membrane"/>
    <property type="evidence" value="ECO:0007669"/>
    <property type="project" value="TreeGrafter"/>
</dbReference>
<name>A0A8C4SNM1_ERPCA</name>
<reference evidence="10" key="1">
    <citation type="submission" date="2021-06" db="EMBL/GenBank/DDBJ databases">
        <authorList>
            <consortium name="Wellcome Sanger Institute Data Sharing"/>
        </authorList>
    </citation>
    <scope>NUCLEOTIDE SEQUENCE [LARGE SCALE GENOMIC DNA]</scope>
</reference>
<feature type="transmembrane region" description="Helical" evidence="8">
    <location>
        <begin position="481"/>
        <end position="503"/>
    </location>
</feature>
<reference evidence="10" key="3">
    <citation type="submission" date="2025-09" db="UniProtKB">
        <authorList>
            <consortium name="Ensembl"/>
        </authorList>
    </citation>
    <scope>IDENTIFICATION</scope>
</reference>
<feature type="domain" description="GP-PDE" evidence="9">
    <location>
        <begin position="219"/>
        <end position="470"/>
    </location>
</feature>
<dbReference type="Pfam" id="PF03009">
    <property type="entry name" value="GDPD"/>
    <property type="match status" value="1"/>
</dbReference>
<evidence type="ECO:0000256" key="8">
    <source>
        <dbReference type="SAM" id="Phobius"/>
    </source>
</evidence>
<dbReference type="InterPro" id="IPR017946">
    <property type="entry name" value="PLC-like_Pdiesterase_TIM-brl"/>
</dbReference>
<dbReference type="AlphaFoldDB" id="A0A8C4SNM1"/>
<feature type="transmembrane region" description="Helical" evidence="8">
    <location>
        <begin position="74"/>
        <end position="102"/>
    </location>
</feature>
<keyword evidence="11" id="KW-1185">Reference proteome</keyword>
<dbReference type="GeneTree" id="ENSGT00940000159625"/>
<organism evidence="10 11">
    <name type="scientific">Erpetoichthys calabaricus</name>
    <name type="common">Rope fish</name>
    <name type="synonym">Calamoichthys calabaricus</name>
    <dbReference type="NCBI Taxonomy" id="27687"/>
    <lineage>
        <taxon>Eukaryota</taxon>
        <taxon>Metazoa</taxon>
        <taxon>Chordata</taxon>
        <taxon>Craniata</taxon>
        <taxon>Vertebrata</taxon>
        <taxon>Euteleostomi</taxon>
        <taxon>Actinopterygii</taxon>
        <taxon>Polypteriformes</taxon>
        <taxon>Polypteridae</taxon>
        <taxon>Erpetoichthys</taxon>
    </lineage>
</organism>
<comment type="subcellular location">
    <subcellularLocation>
        <location evidence="1">Membrane</location>
        <topology evidence="1">Multi-pass membrane protein</topology>
    </subcellularLocation>
</comment>
<protein>
    <submittedName>
        <fullName evidence="10">Glycerophosphodiester phosphodiesterase domain containing 2</fullName>
    </submittedName>
</protein>
<reference evidence="10" key="2">
    <citation type="submission" date="2025-08" db="UniProtKB">
        <authorList>
            <consortium name="Ensembl"/>
        </authorList>
    </citation>
    <scope>IDENTIFICATION</scope>
</reference>
<dbReference type="PROSITE" id="PS51704">
    <property type="entry name" value="GP_PDE"/>
    <property type="match status" value="1"/>
</dbReference>
<keyword evidence="4" id="KW-0378">Hydrolase</keyword>
<keyword evidence="5 8" id="KW-1133">Transmembrane helix</keyword>
<feature type="transmembrane region" description="Helical" evidence="8">
    <location>
        <begin position="147"/>
        <end position="169"/>
    </location>
</feature>
<dbReference type="InterPro" id="IPR030395">
    <property type="entry name" value="GP_PDE_dom"/>
</dbReference>
<evidence type="ECO:0000256" key="1">
    <source>
        <dbReference type="ARBA" id="ARBA00004141"/>
    </source>
</evidence>
<gene>
    <name evidence="10" type="primary">GDPD2</name>
    <name evidence="10" type="synonym">gdpd2</name>
</gene>
<dbReference type="GO" id="GO:0008889">
    <property type="term" value="F:glycerophosphodiester phosphodiesterase activity"/>
    <property type="evidence" value="ECO:0007669"/>
    <property type="project" value="TreeGrafter"/>
</dbReference>
<evidence type="ECO:0000256" key="7">
    <source>
        <dbReference type="ARBA" id="ARBA00023180"/>
    </source>
</evidence>
<sequence length="562" mass="64595">MNFKLCNRCVFAVFSCQNNDGKKKAGWCSCCWFTYLFAVFLLILAWIYMCGAAFNDRDDFNWKAFQIINHWINWFMVALIISLVLVVYAFLLLIFAVLLVLLKEPLVMHCMHKVLITLALLISVSGIVAVYLGWFEELKTVSMFLQVTSPILHIIGSVVVCLCSLFVFQQFFMAKSKVSKVFIMLTYLIIVAAVFLSPCYLEFLEISSPCLQENIPKKPALIGHRGLPMLAPENTMMSFKKSMNCGVVAFETDVLISTDGVPFLMHDDKSLKRTTNVDQKEKESSCFTWEDLQTLNAGAWFVERDPFYTVSSLSEADKTEAKNQSIPKLTELLDLANQHNISVIFDIKNMCACHPYYKNYTTQIVETINNSGIREELVWWLPSKNRSMVKKKAPGFKQVYGTEDEMKNDSGSRLNKKYSSLDSKEIMNYTQKNVSVNLYVVNEIWLFSMVWCMGATSVTTNACHLFQDMEKPYIFHMAPKWYRIIWISVDCVLLLLILGFFFLQRHLNHKSKGKCLLLFLHDVWFFIVDNSFKLYLLPAALSQLPYVTSPTTSKLNYCTSDK</sequence>
<keyword evidence="7" id="KW-0325">Glycoprotein</keyword>
<dbReference type="Ensembl" id="ENSECRT00000020808.1">
    <property type="protein sequence ID" value="ENSECRP00000020368.1"/>
    <property type="gene ID" value="ENSECRG00000013684.1"/>
</dbReference>
<proteinExistence type="inferred from homology"/>
<evidence type="ECO:0000256" key="6">
    <source>
        <dbReference type="ARBA" id="ARBA00023136"/>
    </source>
</evidence>
<comment type="similarity">
    <text evidence="2">Belongs to the glycerophosphoryl diester phosphodiesterase family.</text>
</comment>
<keyword evidence="6 8" id="KW-0472">Membrane</keyword>
<keyword evidence="3 8" id="KW-0812">Transmembrane</keyword>
<accession>A0A8C4SNM1</accession>
<evidence type="ECO:0000256" key="5">
    <source>
        <dbReference type="ARBA" id="ARBA00022989"/>
    </source>
</evidence>
<feature type="transmembrane region" description="Helical" evidence="8">
    <location>
        <begin position="181"/>
        <end position="203"/>
    </location>
</feature>
<dbReference type="SUPFAM" id="SSF51695">
    <property type="entry name" value="PLC-like phosphodiesterases"/>
    <property type="match status" value="1"/>
</dbReference>
<evidence type="ECO:0000256" key="2">
    <source>
        <dbReference type="ARBA" id="ARBA00007277"/>
    </source>
</evidence>
<dbReference type="PANTHER" id="PTHR23344">
    <property type="entry name" value="GLYCEROPHOSPHORYL DIESTER PHOSPHODIESTERASE"/>
    <property type="match status" value="1"/>
</dbReference>
<evidence type="ECO:0000259" key="9">
    <source>
        <dbReference type="PROSITE" id="PS51704"/>
    </source>
</evidence>
<dbReference type="GO" id="GO:0006629">
    <property type="term" value="P:lipid metabolic process"/>
    <property type="evidence" value="ECO:0007669"/>
    <property type="project" value="InterPro"/>
</dbReference>
<dbReference type="Gene3D" id="3.20.20.190">
    <property type="entry name" value="Phosphatidylinositol (PI) phosphodiesterase"/>
    <property type="match status" value="1"/>
</dbReference>
<feature type="transmembrane region" description="Helical" evidence="8">
    <location>
        <begin position="32"/>
        <end position="54"/>
    </location>
</feature>
<evidence type="ECO:0000313" key="11">
    <source>
        <dbReference type="Proteomes" id="UP000694620"/>
    </source>
</evidence>
<dbReference type="Proteomes" id="UP000694620">
    <property type="component" value="Chromosome 12"/>
</dbReference>